<feature type="domain" description="Microcin J25-processing protein McjB C-terminal" evidence="1">
    <location>
        <begin position="14"/>
        <end position="112"/>
    </location>
</feature>
<dbReference type="EMBL" id="CP101740">
    <property type="protein sequence ID" value="UUL82379.1"/>
    <property type="molecule type" value="Genomic_DNA"/>
</dbReference>
<sequence length="114" mass="12819">MLIVRIGLTLGSYRLVLRWIERYARPSRRPTAVLVLVWSVRHSAKLVPGASCLTQALAMRYLMLRAGEGCTIRIGVRETANRPFDAHAWVMYQGRVLIGGNEQDLAAFKPLVDL</sequence>
<evidence type="ECO:0000313" key="3">
    <source>
        <dbReference type="Proteomes" id="UP001058533"/>
    </source>
</evidence>
<dbReference type="InterPro" id="IPR053521">
    <property type="entry name" value="McjB-like"/>
</dbReference>
<dbReference type="RefSeq" id="WP_256506198.1">
    <property type="nucleotide sequence ID" value="NZ_CP101740.1"/>
</dbReference>
<name>A0ABY5L9I2_9SPHN</name>
<evidence type="ECO:0000313" key="2">
    <source>
        <dbReference type="EMBL" id="UUL82379.1"/>
    </source>
</evidence>
<dbReference type="Pfam" id="PF13471">
    <property type="entry name" value="Transglut_core3"/>
    <property type="match status" value="1"/>
</dbReference>
<protein>
    <submittedName>
        <fullName evidence="2">Lasso peptide biosynthesis B2 protein</fullName>
    </submittedName>
</protein>
<evidence type="ECO:0000259" key="1">
    <source>
        <dbReference type="Pfam" id="PF13471"/>
    </source>
</evidence>
<gene>
    <name evidence="2" type="ORF">NMP03_14565</name>
</gene>
<accession>A0ABY5L9I2</accession>
<reference evidence="2" key="1">
    <citation type="submission" date="2022-07" db="EMBL/GenBank/DDBJ databases">
        <title>Sphingomonas sp. nov., a novel bacterium isolated from the north slope of the Mount Everest.</title>
        <authorList>
            <person name="Cui X."/>
            <person name="Liu Y."/>
        </authorList>
    </citation>
    <scope>NUCLEOTIDE SEQUENCE</scope>
    <source>
        <strain evidence="2">S5-59</strain>
    </source>
</reference>
<dbReference type="NCBIfam" id="NF033537">
    <property type="entry name" value="lasso_biosyn_B2"/>
    <property type="match status" value="1"/>
</dbReference>
<organism evidence="2 3">
    <name type="scientific">Sphingomonas qomolangmaensis</name>
    <dbReference type="NCBI Taxonomy" id="2918765"/>
    <lineage>
        <taxon>Bacteria</taxon>
        <taxon>Pseudomonadati</taxon>
        <taxon>Pseudomonadota</taxon>
        <taxon>Alphaproteobacteria</taxon>
        <taxon>Sphingomonadales</taxon>
        <taxon>Sphingomonadaceae</taxon>
        <taxon>Sphingomonas</taxon>
    </lineage>
</organism>
<dbReference type="Proteomes" id="UP001058533">
    <property type="component" value="Chromosome"/>
</dbReference>
<dbReference type="InterPro" id="IPR032708">
    <property type="entry name" value="McjB_C"/>
</dbReference>
<proteinExistence type="predicted"/>
<keyword evidence="3" id="KW-1185">Reference proteome</keyword>